<dbReference type="Proteomes" id="UP001224325">
    <property type="component" value="Chromosome"/>
</dbReference>
<dbReference type="RefSeq" id="WP_308992727.1">
    <property type="nucleotide sequence ID" value="NZ_CP155618.1"/>
</dbReference>
<proteinExistence type="predicted"/>
<sequence length="410" mass="44976">MNKLKYLFFALVLGATTLTSCESNDDIHETEKNITFAMFIVTDAASNSGLLVPFKEMPTGDIDVSKITNGIQLAKANTPGISYNGAVYNTSNTAGNPGIQKFSLADDNTFFDDGFIPTNSQYAGGNMFGLATPTKGYYSNDDLSQTALQIFNPETMQRIGQVDCSSQINAIKAGLTGVVSTSLGGFVIERDGKVFTEVYFSDADKNQVVDKTYVAIIDVATDTLDKIIVWNDFILLGYGLKNTNYINFDDNNNLYLGGFYGNHADAERLNFRTLRIKSGETDFDTTWDINAVRDFNNGENFALGGAIVGNKMYIKMFENTITNAFGGVANLDYYAYEVDLTTKQPTKISDIPAGYWKSVYGPSVFNDKPYFVVENDAAGKVYLYSYDTNSKTSTKEITLLGGSPSQLIKL</sequence>
<protein>
    <recommendedName>
        <fullName evidence="3">DUF4374 domain-containing protein</fullName>
    </recommendedName>
</protein>
<dbReference type="PROSITE" id="PS51257">
    <property type="entry name" value="PROKAR_LIPOPROTEIN"/>
    <property type="match status" value="1"/>
</dbReference>
<accession>A0AAU7EE23</accession>
<dbReference type="AlphaFoldDB" id="A0AAU7EE23"/>
<reference evidence="1" key="1">
    <citation type="submission" date="2024-04" db="EMBL/GenBank/DDBJ databases">
        <title>Mariniflexile litorale, isolated from the shallow sediments of the Sea of Japan.</title>
        <authorList>
            <person name="Romanenko L."/>
            <person name="Isaeva M."/>
        </authorList>
    </citation>
    <scope>NUCLEOTIDE SEQUENCE [LARGE SCALE GENOMIC DNA]</scope>
    <source>
        <strain evidence="1">KMM 9835</strain>
    </source>
</reference>
<evidence type="ECO:0000313" key="2">
    <source>
        <dbReference type="Proteomes" id="UP001224325"/>
    </source>
</evidence>
<dbReference type="EMBL" id="CP155618">
    <property type="protein sequence ID" value="XBL13875.1"/>
    <property type="molecule type" value="Genomic_DNA"/>
</dbReference>
<evidence type="ECO:0000313" key="1">
    <source>
        <dbReference type="EMBL" id="XBL13875.1"/>
    </source>
</evidence>
<organism evidence="1 2">
    <name type="scientific">Mariniflexile litorale</name>
    <dbReference type="NCBI Taxonomy" id="3045158"/>
    <lineage>
        <taxon>Bacteria</taxon>
        <taxon>Pseudomonadati</taxon>
        <taxon>Bacteroidota</taxon>
        <taxon>Flavobacteriia</taxon>
        <taxon>Flavobacteriales</taxon>
        <taxon>Flavobacteriaceae</taxon>
        <taxon>Mariniflexile</taxon>
    </lineage>
</organism>
<evidence type="ECO:0008006" key="3">
    <source>
        <dbReference type="Google" id="ProtNLM"/>
    </source>
</evidence>
<dbReference type="SUPFAM" id="SSF82171">
    <property type="entry name" value="DPP6 N-terminal domain-like"/>
    <property type="match status" value="1"/>
</dbReference>
<dbReference type="KEGG" id="mlil:QLS71_016320"/>
<keyword evidence="2" id="KW-1185">Reference proteome</keyword>
<gene>
    <name evidence="1" type="ORF">QLS71_016320</name>
</gene>
<name>A0AAU7EE23_9FLAO</name>